<proteinExistence type="predicted"/>
<dbReference type="InParanoid" id="A0A2P5F901"/>
<dbReference type="EMBL" id="JXTC01000053">
    <property type="protein sequence ID" value="PON94280.1"/>
    <property type="molecule type" value="Genomic_DNA"/>
</dbReference>
<reference evidence="2" key="1">
    <citation type="submission" date="2016-06" db="EMBL/GenBank/DDBJ databases">
        <title>Parallel loss of symbiosis genes in relatives of nitrogen-fixing non-legume Parasponia.</title>
        <authorList>
            <person name="Van Velzen R."/>
            <person name="Holmer R."/>
            <person name="Bu F."/>
            <person name="Rutten L."/>
            <person name="Van Zeijl A."/>
            <person name="Liu W."/>
            <person name="Santuari L."/>
            <person name="Cao Q."/>
            <person name="Sharma T."/>
            <person name="Shen D."/>
            <person name="Roswanjaya Y."/>
            <person name="Wardhani T."/>
            <person name="Kalhor M.S."/>
            <person name="Jansen J."/>
            <person name="Van den Hoogen J."/>
            <person name="Gungor B."/>
            <person name="Hartog M."/>
            <person name="Hontelez J."/>
            <person name="Verver J."/>
            <person name="Yang W.-C."/>
            <person name="Schijlen E."/>
            <person name="Repin R."/>
            <person name="Schilthuizen M."/>
            <person name="Schranz E."/>
            <person name="Heidstra R."/>
            <person name="Miyata K."/>
            <person name="Fedorova E."/>
            <person name="Kohlen W."/>
            <person name="Bisseling T."/>
            <person name="Smit S."/>
            <person name="Geurts R."/>
        </authorList>
    </citation>
    <scope>NUCLEOTIDE SEQUENCE [LARGE SCALE GENOMIC DNA]</scope>
    <source>
        <strain evidence="2">cv. RG33-2</strain>
    </source>
</reference>
<dbReference type="Proteomes" id="UP000237000">
    <property type="component" value="Unassembled WGS sequence"/>
</dbReference>
<protein>
    <submittedName>
        <fullName evidence="1">Uncharacterized protein</fullName>
    </submittedName>
</protein>
<keyword evidence="2" id="KW-1185">Reference proteome</keyword>
<evidence type="ECO:0000313" key="1">
    <source>
        <dbReference type="EMBL" id="PON94280.1"/>
    </source>
</evidence>
<sequence length="106" mass="12061">MLVESDVQFEMAGPFELVVEVEASKPVEVGLVSGLWNRVDLVGLDRRIHEGGKKQEKSEEVEVGWARWAWEGRVIGLGSVAWVAILNLYMRNEEKEDMVWVGRGEY</sequence>
<accession>A0A2P5F901</accession>
<name>A0A2P5F901_TREOI</name>
<organism evidence="1 2">
    <name type="scientific">Trema orientale</name>
    <name type="common">Charcoal tree</name>
    <name type="synonym">Celtis orientalis</name>
    <dbReference type="NCBI Taxonomy" id="63057"/>
    <lineage>
        <taxon>Eukaryota</taxon>
        <taxon>Viridiplantae</taxon>
        <taxon>Streptophyta</taxon>
        <taxon>Embryophyta</taxon>
        <taxon>Tracheophyta</taxon>
        <taxon>Spermatophyta</taxon>
        <taxon>Magnoliopsida</taxon>
        <taxon>eudicotyledons</taxon>
        <taxon>Gunneridae</taxon>
        <taxon>Pentapetalae</taxon>
        <taxon>rosids</taxon>
        <taxon>fabids</taxon>
        <taxon>Rosales</taxon>
        <taxon>Cannabaceae</taxon>
        <taxon>Trema</taxon>
    </lineage>
</organism>
<comment type="caution">
    <text evidence="1">The sequence shown here is derived from an EMBL/GenBank/DDBJ whole genome shotgun (WGS) entry which is preliminary data.</text>
</comment>
<gene>
    <name evidence="1" type="ORF">TorRG33x02_100180</name>
</gene>
<dbReference type="AlphaFoldDB" id="A0A2P5F901"/>
<evidence type="ECO:0000313" key="2">
    <source>
        <dbReference type="Proteomes" id="UP000237000"/>
    </source>
</evidence>